<keyword evidence="4 6" id="KW-1133">Transmembrane helix</keyword>
<dbReference type="Gene3D" id="1.10.357.140">
    <property type="entry name" value="UbiA prenyltransferase"/>
    <property type="match status" value="1"/>
</dbReference>
<evidence type="ECO:0000256" key="1">
    <source>
        <dbReference type="ARBA" id="ARBA00004141"/>
    </source>
</evidence>
<name>A0A4R4D424_9PROT</name>
<feature type="transmembrane region" description="Helical" evidence="6">
    <location>
        <begin position="357"/>
        <end position="376"/>
    </location>
</feature>
<keyword evidence="8" id="KW-1185">Reference proteome</keyword>
<evidence type="ECO:0000256" key="2">
    <source>
        <dbReference type="ARBA" id="ARBA00022475"/>
    </source>
</evidence>
<keyword evidence="7" id="KW-0808">Transferase</keyword>
<feature type="transmembrane region" description="Helical" evidence="6">
    <location>
        <begin position="233"/>
        <end position="254"/>
    </location>
</feature>
<dbReference type="Proteomes" id="UP000295023">
    <property type="component" value="Unassembled WGS sequence"/>
</dbReference>
<comment type="caution">
    <text evidence="7">The sequence shown here is derived from an EMBL/GenBank/DDBJ whole genome shotgun (WGS) entry which is preliminary data.</text>
</comment>
<dbReference type="InterPro" id="IPR000537">
    <property type="entry name" value="UbiA_prenyltransferase"/>
</dbReference>
<feature type="transmembrane region" description="Helical" evidence="6">
    <location>
        <begin position="435"/>
        <end position="454"/>
    </location>
</feature>
<comment type="subcellular location">
    <subcellularLocation>
        <location evidence="1">Membrane</location>
        <topology evidence="1">Multi-pass membrane protein</topology>
    </subcellularLocation>
</comment>
<dbReference type="OrthoDB" id="9803632at2"/>
<evidence type="ECO:0000256" key="6">
    <source>
        <dbReference type="SAM" id="Phobius"/>
    </source>
</evidence>
<feature type="transmembrane region" description="Helical" evidence="6">
    <location>
        <begin position="402"/>
        <end position="423"/>
    </location>
</feature>
<organism evidence="7 8">
    <name type="scientific">Roseicella aquatilis</name>
    <dbReference type="NCBI Taxonomy" id="2527868"/>
    <lineage>
        <taxon>Bacteria</taxon>
        <taxon>Pseudomonadati</taxon>
        <taxon>Pseudomonadota</taxon>
        <taxon>Alphaproteobacteria</taxon>
        <taxon>Acetobacterales</taxon>
        <taxon>Roseomonadaceae</taxon>
        <taxon>Roseicella</taxon>
    </lineage>
</organism>
<dbReference type="InterPro" id="IPR036412">
    <property type="entry name" value="HAD-like_sf"/>
</dbReference>
<feature type="transmembrane region" description="Helical" evidence="6">
    <location>
        <begin position="328"/>
        <end position="351"/>
    </location>
</feature>
<proteinExistence type="predicted"/>
<dbReference type="GO" id="GO:0016765">
    <property type="term" value="F:transferase activity, transferring alkyl or aryl (other than methyl) groups"/>
    <property type="evidence" value="ECO:0007669"/>
    <property type="project" value="InterPro"/>
</dbReference>
<evidence type="ECO:0000256" key="5">
    <source>
        <dbReference type="ARBA" id="ARBA00023136"/>
    </source>
</evidence>
<sequence length="488" mass="52318">MFPTAASDIVAPQPVAAAGLRPLVVDLDDSLIRSDTLFEAAFAALSRNPFNLVPMLLALRHGKAALKRKTATLGRFDPALLPYDEAVLDLIAAARAEGRKVYLATAADAAIAHGVADHLGLFDGVFCSDGGTNLAGPRKAEALVAAFGRGGFDYLGNDMVDLAIWREAQDRIAARATPAVAQALRTLDPDAVLLPRDRNAVRPWLKLLRVHQYAKNGLILAPLFTAHAFNLHALTLAILAIAAFSLTASGVYVLNDLMDLQADRAHRTKRARPLASGRIPLKHGMAAVPLLLLAGLALGATVSLPFLGVLGGYLVATTLYTFWLKRLLLVDVVTLALLYVVRVVAGAVAIAVPTSHWFLGFALFIFLCLALIKRYVECAAQERKGGGALRNRAYTAEDADTLLLMAAATGFNAITVLALYISSDAVRQIYGQPQLLWLLCPVITYWLCRVLLLARRGEVHDDPIVFALKDRGSFATLGVVALTVLLAI</sequence>
<gene>
    <name evidence="7" type="ORF">EXY23_26390</name>
</gene>
<dbReference type="GO" id="GO:0005886">
    <property type="term" value="C:plasma membrane"/>
    <property type="evidence" value="ECO:0007669"/>
    <property type="project" value="TreeGrafter"/>
</dbReference>
<accession>A0A4R4D424</accession>
<dbReference type="RefSeq" id="WP_132297301.1">
    <property type="nucleotide sequence ID" value="NZ_SKBM01000050.1"/>
</dbReference>
<evidence type="ECO:0000256" key="4">
    <source>
        <dbReference type="ARBA" id="ARBA00022989"/>
    </source>
</evidence>
<dbReference type="PANTHER" id="PTHR11048:SF5">
    <property type="entry name" value="DECAPRENYL-PHOSPHATE PHOSPHORIBOSYLTRANSFERASE"/>
    <property type="match status" value="1"/>
</dbReference>
<keyword evidence="5 6" id="KW-0472">Membrane</keyword>
<protein>
    <submittedName>
        <fullName evidence="7">UbiA family prenyltransferase</fullName>
    </submittedName>
</protein>
<dbReference type="EMBL" id="SKBM01000050">
    <property type="protein sequence ID" value="TCZ52265.1"/>
    <property type="molecule type" value="Genomic_DNA"/>
</dbReference>
<keyword evidence="2" id="KW-1003">Cell membrane</keyword>
<evidence type="ECO:0000313" key="8">
    <source>
        <dbReference type="Proteomes" id="UP000295023"/>
    </source>
</evidence>
<feature type="transmembrane region" description="Helical" evidence="6">
    <location>
        <begin position="290"/>
        <end position="316"/>
    </location>
</feature>
<dbReference type="Pfam" id="PF01040">
    <property type="entry name" value="UbiA"/>
    <property type="match status" value="1"/>
</dbReference>
<dbReference type="GO" id="GO:0009247">
    <property type="term" value="P:glycolipid biosynthetic process"/>
    <property type="evidence" value="ECO:0007669"/>
    <property type="project" value="TreeGrafter"/>
</dbReference>
<dbReference type="CDD" id="cd13963">
    <property type="entry name" value="PT_UbiA_2"/>
    <property type="match status" value="1"/>
</dbReference>
<dbReference type="PANTHER" id="PTHR11048">
    <property type="entry name" value="PRENYLTRANSFERASES"/>
    <property type="match status" value="1"/>
</dbReference>
<evidence type="ECO:0000313" key="7">
    <source>
        <dbReference type="EMBL" id="TCZ52265.1"/>
    </source>
</evidence>
<dbReference type="InterPro" id="IPR039653">
    <property type="entry name" value="Prenyltransferase"/>
</dbReference>
<dbReference type="InterPro" id="IPR044878">
    <property type="entry name" value="UbiA_sf"/>
</dbReference>
<dbReference type="InterPro" id="IPR023214">
    <property type="entry name" value="HAD_sf"/>
</dbReference>
<evidence type="ECO:0000256" key="3">
    <source>
        <dbReference type="ARBA" id="ARBA00022692"/>
    </source>
</evidence>
<dbReference type="AlphaFoldDB" id="A0A4R4D424"/>
<dbReference type="NCBIfam" id="NF006088">
    <property type="entry name" value="PRK08238.1"/>
    <property type="match status" value="1"/>
</dbReference>
<dbReference type="Gene3D" id="3.40.50.1000">
    <property type="entry name" value="HAD superfamily/HAD-like"/>
    <property type="match status" value="1"/>
</dbReference>
<dbReference type="SUPFAM" id="SSF56784">
    <property type="entry name" value="HAD-like"/>
    <property type="match status" value="1"/>
</dbReference>
<reference evidence="7 8" key="1">
    <citation type="submission" date="2019-03" db="EMBL/GenBank/DDBJ databases">
        <title>Paracraurococcus aquatilis NE82 genome sequence.</title>
        <authorList>
            <person name="Zhao Y."/>
            <person name="Du Z."/>
        </authorList>
    </citation>
    <scope>NUCLEOTIDE SEQUENCE [LARGE SCALE GENOMIC DNA]</scope>
    <source>
        <strain evidence="7 8">NE82</strain>
    </source>
</reference>
<keyword evidence="3 6" id="KW-0812">Transmembrane</keyword>